<dbReference type="SUPFAM" id="SSF100895">
    <property type="entry name" value="Kazal-type serine protease inhibitors"/>
    <property type="match status" value="1"/>
</dbReference>
<gene>
    <name evidence="11" type="primary">LOC111123117</name>
</gene>
<reference evidence="11" key="1">
    <citation type="submission" date="2025-08" db="UniProtKB">
        <authorList>
            <consortium name="RefSeq"/>
        </authorList>
    </citation>
    <scope>IDENTIFICATION</scope>
    <source>
        <tissue evidence="11">Whole sample</tissue>
    </source>
</reference>
<evidence type="ECO:0000256" key="4">
    <source>
        <dbReference type="ARBA" id="ARBA00023157"/>
    </source>
</evidence>
<dbReference type="PROSITE" id="PS51465">
    <property type="entry name" value="KAZAL_2"/>
    <property type="match status" value="1"/>
</dbReference>
<evidence type="ECO:0000259" key="9">
    <source>
        <dbReference type="PROSITE" id="PS51465"/>
    </source>
</evidence>
<dbReference type="RefSeq" id="XP_022320938.1">
    <property type="nucleotide sequence ID" value="XM_022465230.1"/>
</dbReference>
<keyword evidence="3" id="KW-0732">Signal</keyword>
<dbReference type="PANTHER" id="PTHR10913:SF81">
    <property type="entry name" value="KAZAL-LIKE DOMAIN-CONTAINING PROTEIN"/>
    <property type="match status" value="1"/>
</dbReference>
<dbReference type="InterPro" id="IPR011992">
    <property type="entry name" value="EF-hand-dom_pair"/>
</dbReference>
<evidence type="ECO:0000256" key="2">
    <source>
        <dbReference type="ARBA" id="ARBA00022674"/>
    </source>
</evidence>
<dbReference type="SUPFAM" id="SSF57603">
    <property type="entry name" value="FnI-like domain"/>
    <property type="match status" value="1"/>
</dbReference>
<dbReference type="InterPro" id="IPR036058">
    <property type="entry name" value="Kazal_dom_sf"/>
</dbReference>
<organism evidence="10 11">
    <name type="scientific">Crassostrea virginica</name>
    <name type="common">Eastern oyster</name>
    <dbReference type="NCBI Taxonomy" id="6565"/>
    <lineage>
        <taxon>Eukaryota</taxon>
        <taxon>Metazoa</taxon>
        <taxon>Spiralia</taxon>
        <taxon>Lophotrochozoa</taxon>
        <taxon>Mollusca</taxon>
        <taxon>Bivalvia</taxon>
        <taxon>Autobranchia</taxon>
        <taxon>Pteriomorphia</taxon>
        <taxon>Ostreida</taxon>
        <taxon>Ostreoidea</taxon>
        <taxon>Ostreidae</taxon>
        <taxon>Crassostrea</taxon>
    </lineage>
</organism>
<protein>
    <recommendedName>
        <fullName evidence="1">Follistatin-related protein 1</fullName>
    </recommendedName>
    <alternativeName>
        <fullName evidence="5">Follistatin-like protein 1</fullName>
    </alternativeName>
</protein>
<dbReference type="Gene3D" id="1.10.238.10">
    <property type="entry name" value="EF-hand"/>
    <property type="match status" value="1"/>
</dbReference>
<dbReference type="Pfam" id="PF07648">
    <property type="entry name" value="Kazal_2"/>
    <property type="match status" value="1"/>
</dbReference>
<dbReference type="GO" id="GO:0030510">
    <property type="term" value="P:regulation of BMP signaling pathway"/>
    <property type="evidence" value="ECO:0007669"/>
    <property type="project" value="TreeGrafter"/>
</dbReference>
<evidence type="ECO:0000259" key="8">
    <source>
        <dbReference type="PROSITE" id="PS50222"/>
    </source>
</evidence>
<keyword evidence="10" id="KW-1185">Reference proteome</keyword>
<evidence type="ECO:0000256" key="1">
    <source>
        <dbReference type="ARBA" id="ARBA00019697"/>
    </source>
</evidence>
<comment type="subunit">
    <text evidence="7">Homodimer. Interacts with SCN10A. Interacts with DIP2A; DIP2A may act as a cell surface receptor for FSTL1. Interacts with BMP4. Interacts with CD14; this interaction promotes TL4-mediated signaling cascade.</text>
</comment>
<comment type="function">
    <text evidence="6">Secreted glycoprotein that is involved in various physiological processes, such as angiogenesis, regulation of the immune response, cell proliferation and differentiation. Plays a role in the development of the central nervous system, skeletal system, lungs, and ureter. Promotes endothelial cell survival, migration and differentiation into network structures in an AKT-dependent manner. Also promotes survival of cardiac myocytes. Initiates various signaling cascades by activating different receptors on the cell surface such as DIP2A, TLR4 or BMP receptors.</text>
</comment>
<dbReference type="KEGG" id="cvn:111123117"/>
<dbReference type="InterPro" id="IPR002350">
    <property type="entry name" value="Kazal_dom"/>
</dbReference>
<dbReference type="InterPro" id="IPR002048">
    <property type="entry name" value="EF_hand_dom"/>
</dbReference>
<dbReference type="GO" id="GO:0005509">
    <property type="term" value="F:calcium ion binding"/>
    <property type="evidence" value="ECO:0007669"/>
    <property type="project" value="InterPro"/>
</dbReference>
<dbReference type="CDD" id="cd00104">
    <property type="entry name" value="KAZAL_FS"/>
    <property type="match status" value="1"/>
</dbReference>
<dbReference type="SMART" id="SM00280">
    <property type="entry name" value="KAZAL"/>
    <property type="match status" value="1"/>
</dbReference>
<feature type="domain" description="EF-hand" evidence="8">
    <location>
        <begin position="212"/>
        <end position="247"/>
    </location>
</feature>
<keyword evidence="4" id="KW-1015">Disulfide bond</keyword>
<dbReference type="OrthoDB" id="88467at2759"/>
<keyword evidence="2" id="KW-0358">Heparin-binding</keyword>
<dbReference type="SUPFAM" id="SSF47473">
    <property type="entry name" value="EF-hand"/>
    <property type="match status" value="1"/>
</dbReference>
<proteinExistence type="predicted"/>
<dbReference type="GO" id="GO:0030154">
    <property type="term" value="P:cell differentiation"/>
    <property type="evidence" value="ECO:0007669"/>
    <property type="project" value="TreeGrafter"/>
</dbReference>
<evidence type="ECO:0000313" key="11">
    <source>
        <dbReference type="RefSeq" id="XP_022320938.1"/>
    </source>
</evidence>
<dbReference type="InterPro" id="IPR057020">
    <property type="entry name" value="EF-hand_FSTL1"/>
</dbReference>
<feature type="domain" description="Kazal-like" evidence="9">
    <location>
        <begin position="76"/>
        <end position="123"/>
    </location>
</feature>
<evidence type="ECO:0000256" key="6">
    <source>
        <dbReference type="ARBA" id="ARBA00045812"/>
    </source>
</evidence>
<dbReference type="Gene3D" id="3.30.60.30">
    <property type="match status" value="1"/>
</dbReference>
<dbReference type="PANTHER" id="PTHR10913">
    <property type="entry name" value="FOLLISTATIN-RELATED"/>
    <property type="match status" value="1"/>
</dbReference>
<dbReference type="Proteomes" id="UP000694844">
    <property type="component" value="Chromosome 3"/>
</dbReference>
<evidence type="ECO:0000256" key="7">
    <source>
        <dbReference type="ARBA" id="ARBA00046973"/>
    </source>
</evidence>
<dbReference type="GeneID" id="111123117"/>
<dbReference type="AlphaFoldDB" id="A0A8B8CYP6"/>
<accession>A0A8B8CYP6</accession>
<name>A0A8B8CYP6_CRAVI</name>
<dbReference type="GO" id="GO:0008201">
    <property type="term" value="F:heparin binding"/>
    <property type="evidence" value="ECO:0007669"/>
    <property type="project" value="UniProtKB-KW"/>
</dbReference>
<dbReference type="PROSITE" id="PS50222">
    <property type="entry name" value="EF_HAND_2"/>
    <property type="match status" value="1"/>
</dbReference>
<sequence>MAIHNFKLCVRRNRKPLIVSRLIVNKRLLLAIFLQCLIVVCMSETNTTMTDEDLCFLKLCKAGRQCVVINKVATCQCVTYCPDHMHLVCGNDGRTYHNPCQLHQTACIEQRHIKVAEKGPCIVNNKEIRKLKNSTWKPLKCKEDARVYIRKIFLMELMLKNGRDDVVAKRTKIYFKSVDADTDIFVTSDEIYHFLRQKKNVKSTDISKSFRQKIACIDAMIDLVDKNKDYKLDQEEFTELLRPELVPFSKGCLLAGIHYSDGESTLQECNTCVCREGKMECSAHDCSKVGKGSENSTPSDYQKNILNMIKELLTKTSKQ</sequence>
<dbReference type="GO" id="GO:0005615">
    <property type="term" value="C:extracellular space"/>
    <property type="evidence" value="ECO:0007669"/>
    <property type="project" value="TreeGrafter"/>
</dbReference>
<dbReference type="InterPro" id="IPR050653">
    <property type="entry name" value="Prot_Inhib_GrowthFact_Antg"/>
</dbReference>
<evidence type="ECO:0000256" key="5">
    <source>
        <dbReference type="ARBA" id="ARBA00042478"/>
    </source>
</evidence>
<evidence type="ECO:0000313" key="10">
    <source>
        <dbReference type="Proteomes" id="UP000694844"/>
    </source>
</evidence>
<evidence type="ECO:0000256" key="3">
    <source>
        <dbReference type="ARBA" id="ARBA00022729"/>
    </source>
</evidence>
<dbReference type="Pfam" id="PF23564">
    <property type="entry name" value="EF-hand_FSTL1"/>
    <property type="match status" value="1"/>
</dbReference>